<protein>
    <submittedName>
        <fullName evidence="1">Uncharacterized protein</fullName>
    </submittedName>
</protein>
<dbReference type="EMBL" id="BPLQ01007128">
    <property type="protein sequence ID" value="GIY28055.1"/>
    <property type="molecule type" value="Genomic_DNA"/>
</dbReference>
<sequence length="91" mass="9918">MGASKGLVKSVFQNPMCPSLMRVPPNRILFFMDARPLSHAFRSFSWKGKKSSVDVRRGLHLHCCGGSGNFLGGGGGSSSEKIKVLKKRLHC</sequence>
<evidence type="ECO:0000313" key="1">
    <source>
        <dbReference type="EMBL" id="GIY28055.1"/>
    </source>
</evidence>
<accession>A0AAV4S6G7</accession>
<name>A0AAV4S6G7_9ARAC</name>
<keyword evidence="2" id="KW-1185">Reference proteome</keyword>
<reference evidence="1 2" key="1">
    <citation type="submission" date="2021-06" db="EMBL/GenBank/DDBJ databases">
        <title>Caerostris darwini draft genome.</title>
        <authorList>
            <person name="Kono N."/>
            <person name="Arakawa K."/>
        </authorList>
    </citation>
    <scope>NUCLEOTIDE SEQUENCE [LARGE SCALE GENOMIC DNA]</scope>
</reference>
<dbReference type="AlphaFoldDB" id="A0AAV4S6G7"/>
<gene>
    <name evidence="1" type="ORF">CDAR_236861</name>
</gene>
<dbReference type="Proteomes" id="UP001054837">
    <property type="component" value="Unassembled WGS sequence"/>
</dbReference>
<organism evidence="1 2">
    <name type="scientific">Caerostris darwini</name>
    <dbReference type="NCBI Taxonomy" id="1538125"/>
    <lineage>
        <taxon>Eukaryota</taxon>
        <taxon>Metazoa</taxon>
        <taxon>Ecdysozoa</taxon>
        <taxon>Arthropoda</taxon>
        <taxon>Chelicerata</taxon>
        <taxon>Arachnida</taxon>
        <taxon>Araneae</taxon>
        <taxon>Araneomorphae</taxon>
        <taxon>Entelegynae</taxon>
        <taxon>Araneoidea</taxon>
        <taxon>Araneidae</taxon>
        <taxon>Caerostris</taxon>
    </lineage>
</organism>
<proteinExistence type="predicted"/>
<evidence type="ECO:0000313" key="2">
    <source>
        <dbReference type="Proteomes" id="UP001054837"/>
    </source>
</evidence>
<comment type="caution">
    <text evidence="1">The sequence shown here is derived from an EMBL/GenBank/DDBJ whole genome shotgun (WGS) entry which is preliminary data.</text>
</comment>